<dbReference type="Pfam" id="PF01381">
    <property type="entry name" value="HTH_3"/>
    <property type="match status" value="1"/>
</dbReference>
<dbReference type="EMBL" id="JADMLG010000023">
    <property type="protein sequence ID" value="MBH0781350.1"/>
    <property type="molecule type" value="Genomic_DNA"/>
</dbReference>
<dbReference type="InterPro" id="IPR001387">
    <property type="entry name" value="Cro/C1-type_HTH"/>
</dbReference>
<accession>A0A931IJB2</accession>
<dbReference type="GO" id="GO:0003677">
    <property type="term" value="F:DNA binding"/>
    <property type="evidence" value="ECO:0007669"/>
    <property type="project" value="InterPro"/>
</dbReference>
<feature type="domain" description="HTH cro/C1-type" evidence="1">
    <location>
        <begin position="14"/>
        <end position="74"/>
    </location>
</feature>
<dbReference type="RefSeq" id="WP_196153626.1">
    <property type="nucleotide sequence ID" value="NZ_JADMLG010000023.1"/>
</dbReference>
<sequence length="191" mass="21371">MTEKRTGHVVGLNLKRIRVKAGDSQSECAQRVSAFGLNWAQSHVSSLESGNRKSVSIEELLILSDAYKVQLHEWFDGDGFVDLNDEYTVSRSDIQHALKGEADHDASRVLDFRNDVRLPADESIAVRLDIDRDVVIGIACELWGHTATEERDKRLAHHGTKDPAAMRNLRGGMTKRLANEIKLHREESGTS</sequence>
<dbReference type="Proteomes" id="UP000655751">
    <property type="component" value="Unassembled WGS sequence"/>
</dbReference>
<comment type="caution">
    <text evidence="2">The sequence shown here is derived from an EMBL/GenBank/DDBJ whole genome shotgun (WGS) entry which is preliminary data.</text>
</comment>
<keyword evidence="3" id="KW-1185">Reference proteome</keyword>
<gene>
    <name evidence="2" type="ORF">IT779_34265</name>
</gene>
<dbReference type="AlphaFoldDB" id="A0A931IJB2"/>
<evidence type="ECO:0000259" key="1">
    <source>
        <dbReference type="PROSITE" id="PS50943"/>
    </source>
</evidence>
<dbReference type="Gene3D" id="1.10.260.40">
    <property type="entry name" value="lambda repressor-like DNA-binding domains"/>
    <property type="match status" value="1"/>
</dbReference>
<proteinExistence type="predicted"/>
<name>A0A931IJB2_9NOCA</name>
<protein>
    <submittedName>
        <fullName evidence="2">Helix-turn-helix transcriptional regulator</fullName>
    </submittedName>
</protein>
<dbReference type="CDD" id="cd00093">
    <property type="entry name" value="HTH_XRE"/>
    <property type="match status" value="1"/>
</dbReference>
<organism evidence="2 3">
    <name type="scientific">Nocardia bovistercoris</name>
    <dbReference type="NCBI Taxonomy" id="2785916"/>
    <lineage>
        <taxon>Bacteria</taxon>
        <taxon>Bacillati</taxon>
        <taxon>Actinomycetota</taxon>
        <taxon>Actinomycetes</taxon>
        <taxon>Mycobacteriales</taxon>
        <taxon>Nocardiaceae</taxon>
        <taxon>Nocardia</taxon>
    </lineage>
</organism>
<dbReference type="PROSITE" id="PS50943">
    <property type="entry name" value="HTH_CROC1"/>
    <property type="match status" value="1"/>
</dbReference>
<dbReference type="InterPro" id="IPR010982">
    <property type="entry name" value="Lambda_DNA-bd_dom_sf"/>
</dbReference>
<dbReference type="SUPFAM" id="SSF47413">
    <property type="entry name" value="lambda repressor-like DNA-binding domains"/>
    <property type="match status" value="1"/>
</dbReference>
<reference evidence="2" key="1">
    <citation type="submission" date="2020-11" db="EMBL/GenBank/DDBJ databases">
        <title>Nocardia NEAU-351.nov., a novel actinomycete isolated from the cow dung.</title>
        <authorList>
            <person name="Zhang X."/>
        </authorList>
    </citation>
    <scope>NUCLEOTIDE SEQUENCE</scope>
    <source>
        <strain evidence="2">NEAU-351</strain>
    </source>
</reference>
<evidence type="ECO:0000313" key="3">
    <source>
        <dbReference type="Proteomes" id="UP000655751"/>
    </source>
</evidence>
<evidence type="ECO:0000313" key="2">
    <source>
        <dbReference type="EMBL" id="MBH0781350.1"/>
    </source>
</evidence>